<gene>
    <name evidence="1" type="ORF">RHMOL_Rhmol07G0131700</name>
</gene>
<dbReference type="Proteomes" id="UP001062846">
    <property type="component" value="Chromosome 7"/>
</dbReference>
<evidence type="ECO:0000313" key="1">
    <source>
        <dbReference type="EMBL" id="KAI8546602.1"/>
    </source>
</evidence>
<sequence>MGLVSVAGGRERITYFLNGLVEEFVLVMHNRTWDVERAERGVVGYGYTAKEAAVAASSSSSSSSLSLSLSAAIEASSSSSLSLSPKHGLLKEVVGAIEAGGDGLIVGGGRRNQDEGQEVVDGVEEGVGINGVELDLASMKFSLRLHLREWVPIIHMISAVENEARISISLGERMIWELLAVDVFFGMNLVGVAHGNLNLRGEIWEVLGSSGLTSALCSQFALDLRRPNDAVTPQINPSIFNEGSGSRR</sequence>
<comment type="caution">
    <text evidence="1">The sequence shown here is derived from an EMBL/GenBank/DDBJ whole genome shotgun (WGS) entry which is preliminary data.</text>
</comment>
<dbReference type="EMBL" id="CM046394">
    <property type="protein sequence ID" value="KAI8546602.1"/>
    <property type="molecule type" value="Genomic_DNA"/>
</dbReference>
<protein>
    <submittedName>
        <fullName evidence="1">Uncharacterized protein</fullName>
    </submittedName>
</protein>
<keyword evidence="2" id="KW-1185">Reference proteome</keyword>
<organism evidence="1 2">
    <name type="scientific">Rhododendron molle</name>
    <name type="common">Chinese azalea</name>
    <name type="synonym">Azalea mollis</name>
    <dbReference type="NCBI Taxonomy" id="49168"/>
    <lineage>
        <taxon>Eukaryota</taxon>
        <taxon>Viridiplantae</taxon>
        <taxon>Streptophyta</taxon>
        <taxon>Embryophyta</taxon>
        <taxon>Tracheophyta</taxon>
        <taxon>Spermatophyta</taxon>
        <taxon>Magnoliopsida</taxon>
        <taxon>eudicotyledons</taxon>
        <taxon>Gunneridae</taxon>
        <taxon>Pentapetalae</taxon>
        <taxon>asterids</taxon>
        <taxon>Ericales</taxon>
        <taxon>Ericaceae</taxon>
        <taxon>Ericoideae</taxon>
        <taxon>Rhodoreae</taxon>
        <taxon>Rhododendron</taxon>
    </lineage>
</organism>
<name>A0ACC0N1G6_RHOML</name>
<reference evidence="1" key="1">
    <citation type="submission" date="2022-02" db="EMBL/GenBank/DDBJ databases">
        <title>Plant Genome Project.</title>
        <authorList>
            <person name="Zhang R.-G."/>
        </authorList>
    </citation>
    <scope>NUCLEOTIDE SEQUENCE</scope>
    <source>
        <strain evidence="1">AT1</strain>
    </source>
</reference>
<accession>A0ACC0N1G6</accession>
<evidence type="ECO:0000313" key="2">
    <source>
        <dbReference type="Proteomes" id="UP001062846"/>
    </source>
</evidence>
<proteinExistence type="predicted"/>